<dbReference type="AlphaFoldDB" id="A0A836KQ04"/>
<feature type="region of interest" description="Disordered" evidence="2">
    <location>
        <begin position="445"/>
        <end position="492"/>
    </location>
</feature>
<dbReference type="Proteomes" id="UP000673552">
    <property type="component" value="Unassembled WGS sequence"/>
</dbReference>
<feature type="compositionally biased region" description="Low complexity" evidence="2">
    <location>
        <begin position="445"/>
        <end position="454"/>
    </location>
</feature>
<feature type="region of interest" description="Disordered" evidence="2">
    <location>
        <begin position="628"/>
        <end position="671"/>
    </location>
</feature>
<dbReference type="RefSeq" id="XP_067180182.1">
    <property type="nucleotide sequence ID" value="XM_067322409.1"/>
</dbReference>
<keyword evidence="1" id="KW-0175">Coiled coil</keyword>
<keyword evidence="4" id="KW-1185">Reference proteome</keyword>
<dbReference type="EMBL" id="JAFEUZ010000014">
    <property type="protein sequence ID" value="KAG5483379.1"/>
    <property type="molecule type" value="Genomic_DNA"/>
</dbReference>
<reference evidence="4" key="2">
    <citation type="journal article" date="2021" name="Sci. Data">
        <title>Chromosome-scale genome sequencing, assembly and annotation of six genomes from subfamily Leishmaniinae.</title>
        <authorList>
            <person name="Almutairi H."/>
            <person name="Urbaniak M.D."/>
            <person name="Bates M.D."/>
            <person name="Jariyapan N."/>
            <person name="Kwakye-Nuako G."/>
            <person name="Thomaz Soccol V."/>
            <person name="Al-Salem W.S."/>
            <person name="Dillon R.J."/>
            <person name="Bates P.A."/>
            <person name="Gatherer D."/>
        </authorList>
    </citation>
    <scope>NUCLEOTIDE SEQUENCE [LARGE SCALE GENOMIC DNA]</scope>
</reference>
<dbReference type="OrthoDB" id="267725at2759"/>
<reference evidence="4" key="1">
    <citation type="journal article" date="2021" name="Microbiol. Resour. Announc.">
        <title>LGAAP: Leishmaniinae Genome Assembly and Annotation Pipeline.</title>
        <authorList>
            <person name="Almutairi H."/>
            <person name="Urbaniak M.D."/>
            <person name="Bates M.D."/>
            <person name="Jariyapan N."/>
            <person name="Kwakye-Nuako G."/>
            <person name="Thomaz-Soccol V."/>
            <person name="Al-Salem W.S."/>
            <person name="Dillon R.J."/>
            <person name="Bates P.A."/>
            <person name="Gatherer D."/>
        </authorList>
    </citation>
    <scope>NUCLEOTIDE SEQUENCE [LARGE SCALE GENOMIC DNA]</scope>
</reference>
<name>A0A836KQ04_9TRYP</name>
<evidence type="ECO:0000313" key="3">
    <source>
        <dbReference type="EMBL" id="KAG5483379.1"/>
    </source>
</evidence>
<protein>
    <submittedName>
        <fullName evidence="3">Uncharacterized protein</fullName>
    </submittedName>
</protein>
<evidence type="ECO:0000256" key="1">
    <source>
        <dbReference type="SAM" id="Coils"/>
    </source>
</evidence>
<organism evidence="3 4">
    <name type="scientific">Leishmania martiniquensis</name>
    <dbReference type="NCBI Taxonomy" id="1580590"/>
    <lineage>
        <taxon>Eukaryota</taxon>
        <taxon>Discoba</taxon>
        <taxon>Euglenozoa</taxon>
        <taxon>Kinetoplastea</taxon>
        <taxon>Metakinetoplastina</taxon>
        <taxon>Trypanosomatida</taxon>
        <taxon>Trypanosomatidae</taxon>
        <taxon>Leishmaniinae</taxon>
        <taxon>Leishmania</taxon>
    </lineage>
</organism>
<accession>A0A836KQ04</accession>
<sequence length="801" mass="86760">MSSLIRCTDDLLHQKAVQSSHYERLERQLLNGERCRRAAVLALRQRVADVTRRGKDVVDLRRENHQLADQIAQHALQLAALQCRNAEVKRRESAAVERLQDGIRSFSGHPARVVIAVQASQAQRQLHCAGRRLSKALQHLWGALRVRRQALVFVAQSTQLLSVHATSQVRLTGVLHNRAMRCSEMHEAACLRRQAAAAVRLGPLMKEQHTAERALLALQAQMDLLNVYAEALGCSCETAKGEMDALSVAIDHSGERLSAMQEAQQEKAAAVTEKKRSLAAQQAAHTESSTLQEVELLRTTDALSAAAADEGAVNTHVAELQRLLGDVKQHTQPLARRVYALAFLLLLCECEQQRLSRQCLAQREERARVELELSKLRTWHDERLERLRAVRAAAANAAVRDAHLMREAQDRKATVDLEGDEWRLLYAQLVRDACRARADASAAAAKITRRAPAASKREERGREPSALLSQRKRARAERQSRATTTAASRRQRAALEAVDALTVTASQHSSIGHRASTHADEEAAVAELTAQEHSSGAARMRTSTHAAPPPQWTSSPTVRPSYRLTSVKHPAVEKKPIRAPAAVEALPAPLSGKKRKANERVAGGASHAVATAAARASAMSPFTIAVSEGRSSSSFSSARSRKSAAAEADSRSDVSDIRLSSPSPSPRCPPERCNAGIPPIAAAHPLPRPVLRRGCVESSATITSHIHSSALTSALAACTPRGTAIAADFDRTLAQPSPFASHFTGNCTALPNVGGTARLPHKSQPRRATAAKAVPPARRRAPLLALSATDVGEDLFADIFS</sequence>
<dbReference type="KEGG" id="lmat:92514921"/>
<evidence type="ECO:0000256" key="2">
    <source>
        <dbReference type="SAM" id="MobiDB-lite"/>
    </source>
</evidence>
<feature type="compositionally biased region" description="Low complexity" evidence="2">
    <location>
        <begin position="628"/>
        <end position="647"/>
    </location>
</feature>
<dbReference type="GeneID" id="92514921"/>
<comment type="caution">
    <text evidence="3">The sequence shown here is derived from an EMBL/GenBank/DDBJ whole genome shotgun (WGS) entry which is preliminary data.</text>
</comment>
<evidence type="ECO:0000313" key="4">
    <source>
        <dbReference type="Proteomes" id="UP000673552"/>
    </source>
</evidence>
<gene>
    <name evidence="3" type="ORF">LSCM1_04927</name>
</gene>
<dbReference type="SMR" id="A0A836KQ04"/>
<feature type="coiled-coil region" evidence="1">
    <location>
        <begin position="57"/>
        <end position="91"/>
    </location>
</feature>
<proteinExistence type="predicted"/>